<sequence length="227" mass="26348">MEFLRQLKEGKTMDSLMAAELEEQLIKGTSDESQRIKLIAYYSKNDKSNPNIVNHLIWAVTNFPATEMWLQPELHISDNLHSEQVLNEICQAWLRQVELFPNDATVNSNAAHYLLFINDEVAEKLLLKAQALEPDNVIHQATLSNLHYRRFKFSEKENKELFARKVLSECRVVMQLQNADSENLRQVPRRLILETAIEVADFLGELGDATRFKKELYELIHQKSSRP</sequence>
<comment type="caution">
    <text evidence="1">The sequence shown here is derived from an EMBL/GenBank/DDBJ whole genome shotgun (WGS) entry which is preliminary data.</text>
</comment>
<evidence type="ECO:0000313" key="1">
    <source>
        <dbReference type="EMBL" id="MBN8661525.1"/>
    </source>
</evidence>
<evidence type="ECO:0000313" key="2">
    <source>
        <dbReference type="Proteomes" id="UP000664277"/>
    </source>
</evidence>
<dbReference type="Proteomes" id="UP000664277">
    <property type="component" value="Unassembled WGS sequence"/>
</dbReference>
<protein>
    <submittedName>
        <fullName evidence="1">Uncharacterized protein</fullName>
    </submittedName>
</protein>
<dbReference type="EMBL" id="JAFLCK010000021">
    <property type="protein sequence ID" value="MBN8661525.1"/>
    <property type="molecule type" value="Genomic_DNA"/>
</dbReference>
<name>A0A8J7TLX7_9BACT</name>
<accession>A0A8J7TLX7</accession>
<reference evidence="1" key="1">
    <citation type="submission" date="2021-02" db="EMBL/GenBank/DDBJ databases">
        <title>Genome-Resolved Metagenomics of a Microbial Community Performing Photosynthetic Biological Nutrient Removal.</title>
        <authorList>
            <person name="Mcdaniel E.A."/>
        </authorList>
    </citation>
    <scope>NUCLEOTIDE SEQUENCE</scope>
    <source>
        <strain evidence="1">UWPOB_OBS1</strain>
    </source>
</reference>
<dbReference type="AlphaFoldDB" id="A0A8J7TLX7"/>
<proteinExistence type="predicted"/>
<gene>
    <name evidence="1" type="ORF">J0M35_14260</name>
</gene>
<organism evidence="1 2">
    <name type="scientific">Candidatus Obscuribacter phosphatis</name>
    <dbReference type="NCBI Taxonomy" id="1906157"/>
    <lineage>
        <taxon>Bacteria</taxon>
        <taxon>Bacillati</taxon>
        <taxon>Candidatus Melainabacteria</taxon>
        <taxon>Candidatus Obscuribacterales</taxon>
        <taxon>Candidatus Obscuribacteraceae</taxon>
        <taxon>Candidatus Obscuribacter</taxon>
    </lineage>
</organism>